<dbReference type="EMBL" id="BK015714">
    <property type="protein sequence ID" value="DAE21692.1"/>
    <property type="molecule type" value="Genomic_DNA"/>
</dbReference>
<sequence>MTRTNVWSIIIFVSDKKIEPSDSNAAPTAFYLTLSNQIHTTALSHCRSEISLEFILHIFQKKVKFQAFSAIKIPNFHN</sequence>
<accession>A0A8S5QSQ7</accession>
<proteinExistence type="predicted"/>
<organism evidence="1">
    <name type="scientific">Siphoviridae sp. ct4be24</name>
    <dbReference type="NCBI Taxonomy" id="2826289"/>
    <lineage>
        <taxon>Viruses</taxon>
        <taxon>Duplodnaviria</taxon>
        <taxon>Heunggongvirae</taxon>
        <taxon>Uroviricota</taxon>
        <taxon>Caudoviricetes</taxon>
    </lineage>
</organism>
<protein>
    <submittedName>
        <fullName evidence="1">Uncharacterized protein</fullName>
    </submittedName>
</protein>
<name>A0A8S5QSQ7_9CAUD</name>
<reference evidence="1" key="1">
    <citation type="journal article" date="2021" name="Proc. Natl. Acad. Sci. U.S.A.">
        <title>A Catalog of Tens of Thousands of Viruses from Human Metagenomes Reveals Hidden Associations with Chronic Diseases.</title>
        <authorList>
            <person name="Tisza M.J."/>
            <person name="Buck C.B."/>
        </authorList>
    </citation>
    <scope>NUCLEOTIDE SEQUENCE</scope>
    <source>
        <strain evidence="1">Ct4be24</strain>
    </source>
</reference>
<evidence type="ECO:0000313" key="1">
    <source>
        <dbReference type="EMBL" id="DAE21692.1"/>
    </source>
</evidence>